<keyword evidence="3" id="KW-0119">Carbohydrate metabolism</keyword>
<dbReference type="Proteomes" id="UP000664534">
    <property type="component" value="Unassembled WGS sequence"/>
</dbReference>
<dbReference type="InterPro" id="IPR008811">
    <property type="entry name" value="Glycosyl_hydrolases_36"/>
</dbReference>
<evidence type="ECO:0000256" key="4">
    <source>
        <dbReference type="ARBA" id="ARBA00049426"/>
    </source>
</evidence>
<dbReference type="FunFam" id="3.20.20.70:FF:000222">
    <property type="entry name" value="Raffinose synthase Sip1 protein"/>
    <property type="match status" value="1"/>
</dbReference>
<protein>
    <recommendedName>
        <fullName evidence="7">Alpha-galactosidase</fullName>
    </recommendedName>
</protein>
<evidence type="ECO:0008006" key="7">
    <source>
        <dbReference type="Google" id="ProtNLM"/>
    </source>
</evidence>
<accession>A0A8H3G386</accession>
<dbReference type="PANTHER" id="PTHR31268:SF32">
    <property type="entry name" value="GALACTINOL--SUCROSE GALACTOSYLTRANSFERASE 2-RELATED"/>
    <property type="match status" value="1"/>
</dbReference>
<sequence>MATNDLNGKPFQLKFVRAAQMQIFANASCDPPLGSTTVIPYGELVKFTVLLESSKSFPEQPWEAILWHNGHDNGEWRELRLEEIETTTNPLAVGSINRAAVYRRYFSTVLPNPPNRRDPVHFTLKYRIGSSNNWKWVNEGSCLTNGELCFQPEKPPTELESYLKDCSPDFSVHSVSSESPHAQAWSITGAVKAAEGETSGWTKTSLGVPRSFTRWFALVRIWSPWLAPRHGKGKFQPHEDAILCSFLRWDGLHLVLLAVSGIDDVLTVFIHDDHGNVIVSSRNDSPEEGQTRIVAAVATSFESANAAVMYHARKLVRGDEYMSDGIKAEMKTAIENDVRAEWMDNWYDGLTYCTWNALGQDLNEDKIYKALNILKQNNIKITNLIIDDNWQSLDAQGEHQFNRGWTDFEANKSGFPHGLRHTIKNIRDEHPNIQHIAVWHAIAGYWGGVSPHGNIAKNYKTVAVRKERSLIPAETVTMVDADDIDRMYNDFYKFLLSCGVDSVKTDAQFALDLLAYAPDRRRFIKSYQDAWTINSLRYFSIKAISCMSQIPQILFHTQLPTNKPRIMVRNSDDFFPGIPSSHPWHIFVNAHNSLLTSHLNILPDWDMFQTSHPYSSFHAAGRCVSGGPIYFTDEPGQHNLDLIAQMTARTIQGKTIILRPSVIGKTVGIYTGYEEERLLKVGTFTGGVGGTGILALFNVSERPLSELVNLNAFPGVESGNEYIVRTHTTGEVTHPMKLNSGTPAISLEVAVKGYEILSAYPLLAFPTLETSGPDSLARKVAVLGLLGKMTGAAAVVRSETRLEGTGRLRIELALKALGTLGIYVSNLHKKSVEEDVLVMLSEKVVPVHTVTIAEQAPVLKVDVEAAWDEMGLEAGWSNEVRLLVLV</sequence>
<dbReference type="EMBL" id="CAJPDT010000086">
    <property type="protein sequence ID" value="CAF9935764.1"/>
    <property type="molecule type" value="Genomic_DNA"/>
</dbReference>
<dbReference type="Gene3D" id="3.20.20.70">
    <property type="entry name" value="Aldolase class I"/>
    <property type="match status" value="1"/>
</dbReference>
<dbReference type="InterPro" id="IPR013785">
    <property type="entry name" value="Aldolase_TIM"/>
</dbReference>
<dbReference type="InterPro" id="IPR017853">
    <property type="entry name" value="GH"/>
</dbReference>
<dbReference type="AlphaFoldDB" id="A0A8H3G386"/>
<evidence type="ECO:0000256" key="3">
    <source>
        <dbReference type="ARBA" id="ARBA00023277"/>
    </source>
</evidence>
<name>A0A8H3G386_9LECA</name>
<evidence type="ECO:0000256" key="2">
    <source>
        <dbReference type="ARBA" id="ARBA00007240"/>
    </source>
</evidence>
<dbReference type="PANTHER" id="PTHR31268">
    <property type="match status" value="1"/>
</dbReference>
<dbReference type="Pfam" id="PF05691">
    <property type="entry name" value="Raffinose_syn"/>
    <property type="match status" value="1"/>
</dbReference>
<evidence type="ECO:0000256" key="1">
    <source>
        <dbReference type="ARBA" id="ARBA00001255"/>
    </source>
</evidence>
<evidence type="ECO:0000313" key="5">
    <source>
        <dbReference type="EMBL" id="CAF9935764.1"/>
    </source>
</evidence>
<dbReference type="GO" id="GO:0004557">
    <property type="term" value="F:alpha-galactosidase activity"/>
    <property type="evidence" value="ECO:0007669"/>
    <property type="project" value="UniProtKB-EC"/>
</dbReference>
<keyword evidence="6" id="KW-1185">Reference proteome</keyword>
<reference evidence="5" key="1">
    <citation type="submission" date="2021-03" db="EMBL/GenBank/DDBJ databases">
        <authorList>
            <person name="Tagirdzhanova G."/>
        </authorList>
    </citation>
    <scope>NUCLEOTIDE SEQUENCE</scope>
</reference>
<comment type="similarity">
    <text evidence="2">Belongs to the glycosyl hydrolases 36 family.</text>
</comment>
<organism evidence="5 6">
    <name type="scientific">Imshaugia aleurites</name>
    <dbReference type="NCBI Taxonomy" id="172621"/>
    <lineage>
        <taxon>Eukaryota</taxon>
        <taxon>Fungi</taxon>
        <taxon>Dikarya</taxon>
        <taxon>Ascomycota</taxon>
        <taxon>Pezizomycotina</taxon>
        <taxon>Lecanoromycetes</taxon>
        <taxon>OSLEUM clade</taxon>
        <taxon>Lecanoromycetidae</taxon>
        <taxon>Lecanorales</taxon>
        <taxon>Lecanorineae</taxon>
        <taxon>Parmeliaceae</taxon>
        <taxon>Imshaugia</taxon>
    </lineage>
</organism>
<dbReference type="SUPFAM" id="SSF51445">
    <property type="entry name" value="(Trans)glycosidases"/>
    <property type="match status" value="1"/>
</dbReference>
<dbReference type="OrthoDB" id="4664297at2759"/>
<proteinExistence type="inferred from homology"/>
<comment type="catalytic activity">
    <reaction evidence="1">
        <text>Hydrolysis of terminal, non-reducing alpha-D-galactose residues in alpha-D-galactosides, including galactose oligosaccharides, galactomannans and galactolipids.</text>
        <dbReference type="EC" id="3.2.1.22"/>
    </reaction>
</comment>
<comment type="catalytic activity">
    <reaction evidence="4">
        <text>alpha-D-galactosyl-(1-&gt;3)-1D-myo-inositol + sucrose = raffinose + myo-inositol</text>
        <dbReference type="Rhea" id="RHEA:20161"/>
        <dbReference type="ChEBI" id="CHEBI:16634"/>
        <dbReference type="ChEBI" id="CHEBI:17268"/>
        <dbReference type="ChEBI" id="CHEBI:17505"/>
        <dbReference type="ChEBI" id="CHEBI:17992"/>
        <dbReference type="EC" id="2.4.1.82"/>
    </reaction>
</comment>
<comment type="caution">
    <text evidence="5">The sequence shown here is derived from an EMBL/GenBank/DDBJ whole genome shotgun (WGS) entry which is preliminary data.</text>
</comment>
<gene>
    <name evidence="5" type="ORF">IMSHALPRED_010337</name>
</gene>
<evidence type="ECO:0000313" key="6">
    <source>
        <dbReference type="Proteomes" id="UP000664534"/>
    </source>
</evidence>
<dbReference type="GO" id="GO:0047274">
    <property type="term" value="F:galactinol-sucrose galactosyltransferase activity"/>
    <property type="evidence" value="ECO:0007669"/>
    <property type="project" value="UniProtKB-EC"/>
</dbReference>